<keyword evidence="3" id="KW-1185">Reference proteome</keyword>
<feature type="transmembrane region" description="Helical" evidence="1">
    <location>
        <begin position="69"/>
        <end position="89"/>
    </location>
</feature>
<evidence type="ECO:0000256" key="1">
    <source>
        <dbReference type="SAM" id="Phobius"/>
    </source>
</evidence>
<evidence type="ECO:0000313" key="3">
    <source>
        <dbReference type="Proteomes" id="UP000175677"/>
    </source>
</evidence>
<organism evidence="2 3">
    <name type="scientific">Haemophilus quentini</name>
    <dbReference type="NCBI Taxonomy" id="123834"/>
    <lineage>
        <taxon>Bacteria</taxon>
        <taxon>Pseudomonadati</taxon>
        <taxon>Pseudomonadota</taxon>
        <taxon>Gammaproteobacteria</taxon>
        <taxon>Pasteurellales</taxon>
        <taxon>Pasteurellaceae</taxon>
        <taxon>Haemophilus</taxon>
    </lineage>
</organism>
<evidence type="ECO:0000313" key="2">
    <source>
        <dbReference type="EMBL" id="OEY77019.1"/>
    </source>
</evidence>
<comment type="caution">
    <text evidence="2">The sequence shown here is derived from an EMBL/GenBank/DDBJ whole genome shotgun (WGS) entry which is preliminary data.</text>
</comment>
<sequence length="119" mass="14147">MFMITILHTEGHGGILFSRKLTFNQDNFFYSHYSVAWFLEILCYGAVDCYAMISGYVNWKNSIRYHKLVLLWIQVVFYTISITLIYSFLNGSESNWVNAFFPILTHQYWYITAYVGVFY</sequence>
<reference evidence="2 3" key="1">
    <citation type="submission" date="2016-08" db="EMBL/GenBank/DDBJ databases">
        <authorList>
            <person name="Eshaghi A."/>
            <person name="Soares D."/>
            <person name="Kus J."/>
            <person name="Richardson D."/>
            <person name="Li A."/>
            <person name="Patel S.N."/>
        </authorList>
    </citation>
    <scope>NUCLEOTIDE SEQUENCE [LARGE SCALE GENOMIC DNA]</scope>
    <source>
        <strain evidence="2 3">C860</strain>
    </source>
</reference>
<keyword evidence="1" id="KW-1133">Transmembrane helix</keyword>
<feature type="transmembrane region" description="Helical" evidence="1">
    <location>
        <begin position="35"/>
        <end position="57"/>
    </location>
</feature>
<feature type="transmembrane region" description="Helical" evidence="1">
    <location>
        <begin position="95"/>
        <end position="117"/>
    </location>
</feature>
<keyword evidence="1" id="KW-0812">Transmembrane</keyword>
<dbReference type="Proteomes" id="UP000175677">
    <property type="component" value="Unassembled WGS sequence"/>
</dbReference>
<proteinExistence type="predicted"/>
<keyword evidence="1" id="KW-0472">Membrane</keyword>
<gene>
    <name evidence="2" type="ORF">BFQ30_00820</name>
</gene>
<accession>A0ABX3BTT2</accession>
<name>A0ABX3BTT2_9PAST</name>
<dbReference type="EMBL" id="MDJC01000012">
    <property type="protein sequence ID" value="OEY77019.1"/>
    <property type="molecule type" value="Genomic_DNA"/>
</dbReference>
<protein>
    <submittedName>
        <fullName evidence="2">Uncharacterized protein</fullName>
    </submittedName>
</protein>